<keyword evidence="5" id="KW-0378">Hydrolase</keyword>
<evidence type="ECO:0000256" key="1">
    <source>
        <dbReference type="ARBA" id="ARBA00022553"/>
    </source>
</evidence>
<dbReference type="AlphaFoldDB" id="A0A7C3VM62"/>
<dbReference type="Gene3D" id="1.20.120.580">
    <property type="entry name" value="bsu32300-like"/>
    <property type="match status" value="1"/>
</dbReference>
<gene>
    <name evidence="7" type="ORF">ENR15_18840</name>
</gene>
<evidence type="ECO:0000256" key="4">
    <source>
        <dbReference type="ARBA" id="ARBA00022741"/>
    </source>
</evidence>
<evidence type="ECO:0000256" key="5">
    <source>
        <dbReference type="ARBA" id="ARBA00022801"/>
    </source>
</evidence>
<comment type="similarity">
    <text evidence="6">Belongs to the HepT RNase toxin family.</text>
</comment>
<dbReference type="GO" id="GO:0000166">
    <property type="term" value="F:nucleotide binding"/>
    <property type="evidence" value="ECO:0007669"/>
    <property type="project" value="UniProtKB-KW"/>
</dbReference>
<dbReference type="GO" id="GO:0016787">
    <property type="term" value="F:hydrolase activity"/>
    <property type="evidence" value="ECO:0007669"/>
    <property type="project" value="UniProtKB-KW"/>
</dbReference>
<evidence type="ECO:0000256" key="6">
    <source>
        <dbReference type="ARBA" id="ARBA00024207"/>
    </source>
</evidence>
<protein>
    <submittedName>
        <fullName evidence="7">DUF86 domain-containing protein</fullName>
    </submittedName>
</protein>
<keyword evidence="4" id="KW-0547">Nucleotide-binding</keyword>
<dbReference type="PANTHER" id="PTHR34139">
    <property type="entry name" value="UPF0331 PROTEIN MJ0127"/>
    <property type="match status" value="1"/>
</dbReference>
<dbReference type="GO" id="GO:0004540">
    <property type="term" value="F:RNA nuclease activity"/>
    <property type="evidence" value="ECO:0007669"/>
    <property type="project" value="InterPro"/>
</dbReference>
<keyword evidence="3" id="KW-0540">Nuclease</keyword>
<dbReference type="Pfam" id="PF01934">
    <property type="entry name" value="HepT-like"/>
    <property type="match status" value="1"/>
</dbReference>
<comment type="caution">
    <text evidence="7">The sequence shown here is derived from an EMBL/GenBank/DDBJ whole genome shotgun (WGS) entry which is preliminary data.</text>
</comment>
<dbReference type="GO" id="GO:0110001">
    <property type="term" value="C:toxin-antitoxin complex"/>
    <property type="evidence" value="ECO:0007669"/>
    <property type="project" value="InterPro"/>
</dbReference>
<evidence type="ECO:0000256" key="3">
    <source>
        <dbReference type="ARBA" id="ARBA00022722"/>
    </source>
</evidence>
<evidence type="ECO:0000256" key="2">
    <source>
        <dbReference type="ARBA" id="ARBA00022649"/>
    </source>
</evidence>
<dbReference type="InterPro" id="IPR037038">
    <property type="entry name" value="HepT-like_sf"/>
</dbReference>
<dbReference type="PANTHER" id="PTHR34139:SF1">
    <property type="entry name" value="RNASE MJ1380-RELATED"/>
    <property type="match status" value="1"/>
</dbReference>
<dbReference type="InterPro" id="IPR051813">
    <property type="entry name" value="HepT_RNase_toxin"/>
</dbReference>
<dbReference type="InterPro" id="IPR008201">
    <property type="entry name" value="HepT-like"/>
</dbReference>
<accession>A0A7C3VM62</accession>
<evidence type="ECO:0000313" key="7">
    <source>
        <dbReference type="EMBL" id="HGG02637.1"/>
    </source>
</evidence>
<organism evidence="7">
    <name type="scientific">Planktothricoides sp. SpSt-374</name>
    <dbReference type="NCBI Taxonomy" id="2282167"/>
    <lineage>
        <taxon>Bacteria</taxon>
        <taxon>Bacillati</taxon>
        <taxon>Cyanobacteriota</taxon>
        <taxon>Cyanophyceae</taxon>
        <taxon>Oscillatoriophycideae</taxon>
        <taxon>Oscillatoriales</taxon>
        <taxon>Oscillatoriaceae</taxon>
        <taxon>Planktothricoides</taxon>
    </lineage>
</organism>
<keyword evidence="1" id="KW-0597">Phosphoprotein</keyword>
<keyword evidence="2" id="KW-1277">Toxin-antitoxin system</keyword>
<sequence>MFIDNRTRMLHILDAARDAVSFAENRTRNDLDTDKMLSLALVRCLEIIGEASSRIAKQRRDELSHIEWSKMVGMRNRMIHAYFDIDLDIVWDTVTMDLPVIIAQLEEIIQSEPEG</sequence>
<proteinExistence type="inferred from homology"/>
<dbReference type="EMBL" id="DSPX01000194">
    <property type="protein sequence ID" value="HGG02637.1"/>
    <property type="molecule type" value="Genomic_DNA"/>
</dbReference>
<name>A0A7C3VM62_9CYAN</name>
<reference evidence="7" key="1">
    <citation type="journal article" date="2020" name="mSystems">
        <title>Genome- and Community-Level Interaction Insights into Carbon Utilization and Element Cycling Functions of Hydrothermarchaeota in Hydrothermal Sediment.</title>
        <authorList>
            <person name="Zhou Z."/>
            <person name="Liu Y."/>
            <person name="Xu W."/>
            <person name="Pan J."/>
            <person name="Luo Z.H."/>
            <person name="Li M."/>
        </authorList>
    </citation>
    <scope>NUCLEOTIDE SEQUENCE [LARGE SCALE GENOMIC DNA]</scope>
    <source>
        <strain evidence="7">SpSt-374</strain>
    </source>
</reference>